<name>A0A4S2P9A2_9PAST</name>
<dbReference type="EMBL" id="QXNG01000069">
    <property type="protein sequence ID" value="THA14515.1"/>
    <property type="molecule type" value="Genomic_DNA"/>
</dbReference>
<dbReference type="AlphaFoldDB" id="A0A4S2P9A2"/>
<organism evidence="2 3">
    <name type="scientific">Rodentibacter pneumotropicus</name>
    <dbReference type="NCBI Taxonomy" id="758"/>
    <lineage>
        <taxon>Bacteria</taxon>
        <taxon>Pseudomonadati</taxon>
        <taxon>Pseudomonadota</taxon>
        <taxon>Gammaproteobacteria</taxon>
        <taxon>Pasteurellales</taxon>
        <taxon>Pasteurellaceae</taxon>
        <taxon>Rodentibacter</taxon>
    </lineage>
</organism>
<evidence type="ECO:0000313" key="2">
    <source>
        <dbReference type="EMBL" id="THA14515.1"/>
    </source>
</evidence>
<dbReference type="PANTHER" id="PTHR30373">
    <property type="entry name" value="UPF0603 PROTEIN YGCG"/>
    <property type="match status" value="1"/>
</dbReference>
<dbReference type="Pfam" id="PF04536">
    <property type="entry name" value="TPM_phosphatase"/>
    <property type="match status" value="1"/>
</dbReference>
<comment type="caution">
    <text evidence="2">The sequence shown here is derived from an EMBL/GenBank/DDBJ whole genome shotgun (WGS) entry which is preliminary data.</text>
</comment>
<sequence length="149" mass="17310">MRFFSRIPVDKKQVEAAIVRLENESSAELRVYIERKLPKISVGLPAIERALQVFDELEMYRTSAQNSVLIYVGYQDHLCAIIGDKGIHQFVDETYWQQQCDLMIEQFKLKAYTKGIVEAIERIADTLKIHFPIQPDDKNELSNEVIIHD</sequence>
<reference evidence="2 3" key="1">
    <citation type="journal article" date="2019" name="Vet. Microbiol.">
        <title>Development of multi locus sequence typing (MLST) of Rodentibacter pneumotropicus.</title>
        <authorList>
            <person name="Adhikary S."/>
            <person name="Bisgaard M."/>
            <person name="Boot R."/>
            <person name="Benga L."/>
            <person name="Nicklas W."/>
            <person name="Christensen H."/>
        </authorList>
    </citation>
    <scope>NUCLEOTIDE SEQUENCE [LARGE SCALE GENOMIC DNA]</scope>
    <source>
        <strain evidence="2 3">1596_07</strain>
    </source>
</reference>
<evidence type="ECO:0000313" key="3">
    <source>
        <dbReference type="Proteomes" id="UP000310576"/>
    </source>
</evidence>
<feature type="domain" description="TPM" evidence="1">
    <location>
        <begin position="10"/>
        <end position="125"/>
    </location>
</feature>
<dbReference type="Proteomes" id="UP000310576">
    <property type="component" value="Unassembled WGS sequence"/>
</dbReference>
<gene>
    <name evidence="2" type="ORF">D3M76_07475</name>
</gene>
<evidence type="ECO:0000259" key="1">
    <source>
        <dbReference type="Pfam" id="PF04536"/>
    </source>
</evidence>
<dbReference type="Gene3D" id="3.10.310.50">
    <property type="match status" value="1"/>
</dbReference>
<proteinExistence type="predicted"/>
<dbReference type="RefSeq" id="WP_136125362.1">
    <property type="nucleotide sequence ID" value="NZ_CAJUGY010000008.1"/>
</dbReference>
<protein>
    <submittedName>
        <fullName evidence="2">TPM domain-containing protein</fullName>
    </submittedName>
</protein>
<dbReference type="InterPro" id="IPR007621">
    <property type="entry name" value="TPM_dom"/>
</dbReference>
<accession>A0A4S2P9A2</accession>
<dbReference type="PANTHER" id="PTHR30373:SF8">
    <property type="entry name" value="BLL7265 PROTEIN"/>
    <property type="match status" value="1"/>
</dbReference>